<evidence type="ECO:0000313" key="2">
    <source>
        <dbReference type="Proteomes" id="UP001243375"/>
    </source>
</evidence>
<evidence type="ECO:0000313" key="1">
    <source>
        <dbReference type="EMBL" id="KAJ9125105.1"/>
    </source>
</evidence>
<dbReference type="Proteomes" id="UP001243375">
    <property type="component" value="Unassembled WGS sequence"/>
</dbReference>
<keyword evidence="2" id="KW-1185">Reference proteome</keyword>
<reference evidence="1" key="1">
    <citation type="submission" date="2023-04" db="EMBL/GenBank/DDBJ databases">
        <title>Draft Genome sequencing of Naganishia species isolated from polar environments using Oxford Nanopore Technology.</title>
        <authorList>
            <person name="Leo P."/>
            <person name="Venkateswaran K."/>
        </authorList>
    </citation>
    <scope>NUCLEOTIDE SEQUENCE</scope>
    <source>
        <strain evidence="1">MNA-CCFEE 5425</strain>
    </source>
</reference>
<proteinExistence type="predicted"/>
<comment type="caution">
    <text evidence="1">The sequence shown here is derived from an EMBL/GenBank/DDBJ whole genome shotgun (WGS) entry which is preliminary data.</text>
</comment>
<gene>
    <name evidence="1" type="ORF">QFC22_000058</name>
</gene>
<name>A0ACC2XNB6_9TREE</name>
<organism evidence="1 2">
    <name type="scientific">Naganishia vaughanmartiniae</name>
    <dbReference type="NCBI Taxonomy" id="1424756"/>
    <lineage>
        <taxon>Eukaryota</taxon>
        <taxon>Fungi</taxon>
        <taxon>Dikarya</taxon>
        <taxon>Basidiomycota</taxon>
        <taxon>Agaricomycotina</taxon>
        <taxon>Tremellomycetes</taxon>
        <taxon>Filobasidiales</taxon>
        <taxon>Filobasidiaceae</taxon>
        <taxon>Naganishia</taxon>
    </lineage>
</organism>
<dbReference type="EMBL" id="JASBWU010000001">
    <property type="protein sequence ID" value="KAJ9125105.1"/>
    <property type="molecule type" value="Genomic_DNA"/>
</dbReference>
<protein>
    <submittedName>
        <fullName evidence="1">Uncharacterized protein</fullName>
    </submittedName>
</protein>
<accession>A0ACC2XNB6</accession>
<sequence>MNATPPDTTSFFVQAEYPFTSPDGSALSFARGEVIEVLTQLESGWWDGLLVGGERGWFPSNYVRRIEDEEAERWFIAREAEEEERERERMSRDVKADPVLVAPSTTLFYHPVASANMSNDPVQTTIPAPSIHPIALRRDTDPGSPETDADFWIPSLTADGQIYYRNTKTGQNAWEMPTIDADDSSDGDNEPQQEDEDEQLTLSAAFLNIQHDPTEDLLDVVGVSHPEHTLPSVGHAAALRIPPRGSSTVPLNTTQNGTTSLGFSDNGVSRRMDSDHNLAGTLASSSSSQTTTTTTTTASPSTHIPALGPPWELRMRSNNAGWYYFNTVTGDVKTDRALQQQQQRQQEREQMAAQPAATGYAYQPGTRNTNIGSSGTIPRAISEPFNLAAAAASSFSYPTTNYAASHRSSSRSATPTPSTNSRRTSTAGSTSGTGASGGASGSGTGKSRVMADFAEDALRVFGIGLGKKGGSARRKSSRASFAATPTEKPQSQSQVQHQTQQEQYQQQRGGTGMTGQGTVGGLQTRHANSSIGGLPDDARLHRSSREDVTGGGSGKRVSAGSIPARSSSRMSLSYYQQQRQTLGPPQDRADGGGQGVERSGGGVQQDVMVDVADETPGLFWSGINDTRVGSADPTNSHARSAVERRIMRDQTTLDDRVSRLQAQLALASEAAERHLLALQTPEQSLASLSLPETPPTWSTAGSSISPTVRISQTPEAEALRKQIDSLVPLVRELVYTTRHAVLGLQTTILDTLPATANSEWTAEHALSFLSSEELHHSQRRLVAALSKIIFFAHSAAGTDWPLGGTAERLALDTRDLGYAVATYLSEVRVVGCMNEQVGQGLKQPWARFGDGEDDQGEQLDGDGPFWQPSDVVTGDRDWKQLDGESARVLFQLVEAVNASVLSLQAPPSHETAQGIGTSLDAVFRFLSDLDILATVDIDEDSLRDITLDNEFDEYLKTVAIANAEFSSYTDSATRLQQTGGDLLLHLLDAEHTGLTATLSALPAMLDSVTRSVSKLFAISKQQAQLVPIKLSPRIGAQSSSQAEQRQITTMQNDAASRRSSVASSASIFTRPATRYHNVQDPSQLYPPSQSTSSIPGQGISRTGSLTAGSRMSASSSVSSDHTDEQFGYNFSRNSVGVYGRPSTDRKRSTSFNKKKLAKMLGEDEVGMILSPQAHRPTLEEKPFYLNVDYADDDIIINADGSVKAGTLPALVERLTLHESMDSTFNSTFLMTYRSFATAGEVLALLIKRYQLQPLPDLTPEQMTDWAERKQKPVKLRVFNVLKTWLDQHYNETLDADILESIQEFATNIMARDTQVRMPSQQLIKAVQRRQSDGDILLRRMTTTSAAAPPPIIPKVGAGKPLQLADINPIELARQMTLMEYELYTRIQPVDCLNKAWSQTDRPEAGANIKAMILTSNRIAGWIAEAILVHPDPKKRASVMKHLVQAAEVGVLTAFSEYSY</sequence>